<dbReference type="SUPFAM" id="SSF51445">
    <property type="entry name" value="(Trans)glycosidases"/>
    <property type="match status" value="1"/>
</dbReference>
<keyword evidence="7" id="KW-1185">Reference proteome</keyword>
<evidence type="ECO:0000313" key="6">
    <source>
        <dbReference type="EMBL" id="KAL1408590.1"/>
    </source>
</evidence>
<evidence type="ECO:0000256" key="4">
    <source>
        <dbReference type="ARBA" id="ARBA00022801"/>
    </source>
</evidence>
<evidence type="ECO:0000256" key="3">
    <source>
        <dbReference type="ARBA" id="ARBA00012663"/>
    </source>
</evidence>
<dbReference type="PANTHER" id="PTHR22600:SF57">
    <property type="entry name" value="BETA-N-ACETYLHEXOSAMINIDASE"/>
    <property type="match status" value="1"/>
</dbReference>
<dbReference type="InterPro" id="IPR017853">
    <property type="entry name" value="GH"/>
</dbReference>
<dbReference type="Proteomes" id="UP001565368">
    <property type="component" value="Unassembled WGS sequence"/>
</dbReference>
<sequence length="406" mass="45137">MAGLLPKDDGAFAYRGVMLDVARHFTPLGEVRRLLDGMALLHLNVLHLHLTDDQGWRFESVKWPKLTTVGGSRSQTIIGKPGNYASEAFNHDLHPENYLNKYDGKPHSGFYTQAELRELVAYAKGKGITIVPEIDMPGHMRAARAAYPELGYDGVQWAVGTSWGVYREVLRVDEAGLNFCRDILGEVCDVFDSPYVHIGGDECPKVEWQDSATAQKQVKELGLDPNSAEDYDKLQRWFTSEMAAFLKTRGRKLLGWDEIIDGGVPGDCVVMAWRTWTKPAERAVKLGVPIVQAPTTLYFDHAQGPVEDEPLAIGPGATLEQVYAYDPLEGVQDKPELVLGLQAQMWSEYIPTTSHLWYMAFPRLIAVADIGYYGAKRVPYAEFLAGLPARVKELEALGIVGHPLPK</sequence>
<name>A0ABR3Q1S1_9TREE</name>
<evidence type="ECO:0000313" key="7">
    <source>
        <dbReference type="Proteomes" id="UP001565368"/>
    </source>
</evidence>
<comment type="similarity">
    <text evidence="2">Belongs to the glycosyl hydrolase 20 family.</text>
</comment>
<accession>A0ABR3Q1S1</accession>
<keyword evidence="4" id="KW-0378">Hydrolase</keyword>
<dbReference type="GeneID" id="95986446"/>
<dbReference type="CDD" id="cd06563">
    <property type="entry name" value="GH20_chitobiase-like"/>
    <property type="match status" value="1"/>
</dbReference>
<feature type="domain" description="Glycoside hydrolase family 20 catalytic" evidence="5">
    <location>
        <begin position="12"/>
        <end position="370"/>
    </location>
</feature>
<dbReference type="PRINTS" id="PR00738">
    <property type="entry name" value="GLHYDRLASE20"/>
</dbReference>
<dbReference type="EC" id="3.2.1.52" evidence="3"/>
<comment type="caution">
    <text evidence="6">The sequence shown here is derived from an EMBL/GenBank/DDBJ whole genome shotgun (WGS) entry which is preliminary data.</text>
</comment>
<dbReference type="EMBL" id="JBBXJM010000004">
    <property type="protein sequence ID" value="KAL1408590.1"/>
    <property type="molecule type" value="Genomic_DNA"/>
</dbReference>
<dbReference type="Gene3D" id="3.20.20.80">
    <property type="entry name" value="Glycosidases"/>
    <property type="match status" value="1"/>
</dbReference>
<evidence type="ECO:0000256" key="2">
    <source>
        <dbReference type="ARBA" id="ARBA00006285"/>
    </source>
</evidence>
<gene>
    <name evidence="6" type="ORF">Q8F55_005403</name>
</gene>
<dbReference type="InterPro" id="IPR015883">
    <property type="entry name" value="Glyco_hydro_20_cat"/>
</dbReference>
<dbReference type="InterPro" id="IPR025705">
    <property type="entry name" value="Beta_hexosaminidase_sua/sub"/>
</dbReference>
<proteinExistence type="inferred from homology"/>
<evidence type="ECO:0000259" key="5">
    <source>
        <dbReference type="Pfam" id="PF00728"/>
    </source>
</evidence>
<reference evidence="6 7" key="1">
    <citation type="submission" date="2023-08" db="EMBL/GenBank/DDBJ databases">
        <title>Annotated Genome Sequence of Vanrija albida AlHP1.</title>
        <authorList>
            <person name="Herzog R."/>
        </authorList>
    </citation>
    <scope>NUCLEOTIDE SEQUENCE [LARGE SCALE GENOMIC DNA]</scope>
    <source>
        <strain evidence="6 7">AlHP1</strain>
    </source>
</reference>
<evidence type="ECO:0000256" key="1">
    <source>
        <dbReference type="ARBA" id="ARBA00001231"/>
    </source>
</evidence>
<dbReference type="PANTHER" id="PTHR22600">
    <property type="entry name" value="BETA-HEXOSAMINIDASE"/>
    <property type="match status" value="1"/>
</dbReference>
<dbReference type="RefSeq" id="XP_069208534.1">
    <property type="nucleotide sequence ID" value="XM_069353892.1"/>
</dbReference>
<organism evidence="6 7">
    <name type="scientific">Vanrija albida</name>
    <dbReference type="NCBI Taxonomy" id="181172"/>
    <lineage>
        <taxon>Eukaryota</taxon>
        <taxon>Fungi</taxon>
        <taxon>Dikarya</taxon>
        <taxon>Basidiomycota</taxon>
        <taxon>Agaricomycotina</taxon>
        <taxon>Tremellomycetes</taxon>
        <taxon>Trichosporonales</taxon>
        <taxon>Trichosporonaceae</taxon>
        <taxon>Vanrija</taxon>
    </lineage>
</organism>
<comment type="catalytic activity">
    <reaction evidence="1">
        <text>Hydrolysis of terminal non-reducing N-acetyl-D-hexosamine residues in N-acetyl-beta-D-hexosaminides.</text>
        <dbReference type="EC" id="3.2.1.52"/>
    </reaction>
</comment>
<protein>
    <recommendedName>
        <fullName evidence="3">beta-N-acetylhexosaminidase</fullName>
        <ecNumber evidence="3">3.2.1.52</ecNumber>
    </recommendedName>
</protein>
<dbReference type="Pfam" id="PF00728">
    <property type="entry name" value="Glyco_hydro_20"/>
    <property type="match status" value="1"/>
</dbReference>